<evidence type="ECO:0000256" key="5">
    <source>
        <dbReference type="ARBA" id="ARBA00022840"/>
    </source>
</evidence>
<evidence type="ECO:0000256" key="6">
    <source>
        <dbReference type="ARBA" id="ARBA00023128"/>
    </source>
</evidence>
<dbReference type="Pfam" id="PF02518">
    <property type="entry name" value="HATPase_c"/>
    <property type="match status" value="1"/>
</dbReference>
<dbReference type="EMBL" id="JWZX01003402">
    <property type="protein sequence ID" value="KOO20919.1"/>
    <property type="molecule type" value="Genomic_DNA"/>
</dbReference>
<feature type="domain" description="Histidine kinase" evidence="9">
    <location>
        <begin position="190"/>
        <end position="325"/>
    </location>
</feature>
<name>A0A0M0J2Y7_9EUKA</name>
<gene>
    <name evidence="10" type="ORF">Ctob_003675</name>
</gene>
<dbReference type="InterPro" id="IPR036890">
    <property type="entry name" value="HATPase_C_sf"/>
</dbReference>
<accession>A0A0M0J2Y7</accession>
<dbReference type="SUPFAM" id="SSF69012">
    <property type="entry name" value="alpha-ketoacid dehydrogenase kinase, N-terminal domain"/>
    <property type="match status" value="1"/>
</dbReference>
<protein>
    <recommendedName>
        <fullName evidence="8">Protein-serine/threonine kinase</fullName>
        <ecNumber evidence="8">2.7.11.-</ecNumber>
    </recommendedName>
</protein>
<dbReference type="InterPro" id="IPR039028">
    <property type="entry name" value="BCKD/PDK"/>
</dbReference>
<dbReference type="InterPro" id="IPR003594">
    <property type="entry name" value="HATPase_dom"/>
</dbReference>
<comment type="subcellular location">
    <subcellularLocation>
        <location evidence="8">Mitochondrion matrix</location>
    </subcellularLocation>
</comment>
<organism evidence="10 11">
    <name type="scientific">Chrysochromulina tobinii</name>
    <dbReference type="NCBI Taxonomy" id="1460289"/>
    <lineage>
        <taxon>Eukaryota</taxon>
        <taxon>Haptista</taxon>
        <taxon>Haptophyta</taxon>
        <taxon>Prymnesiophyceae</taxon>
        <taxon>Prymnesiales</taxon>
        <taxon>Chrysochromulinaceae</taxon>
        <taxon>Chrysochromulina</taxon>
    </lineage>
</organism>
<keyword evidence="10" id="KW-0670">Pyruvate</keyword>
<dbReference type="GO" id="GO:0005524">
    <property type="term" value="F:ATP binding"/>
    <property type="evidence" value="ECO:0007669"/>
    <property type="project" value="UniProtKB-UniRule"/>
</dbReference>
<keyword evidence="4 8" id="KW-0418">Kinase</keyword>
<dbReference type="SMART" id="SM00387">
    <property type="entry name" value="HATPase_c"/>
    <property type="match status" value="1"/>
</dbReference>
<evidence type="ECO:0000313" key="11">
    <source>
        <dbReference type="Proteomes" id="UP000037460"/>
    </source>
</evidence>
<dbReference type="Pfam" id="PF10436">
    <property type="entry name" value="BCDHK_Adom3"/>
    <property type="match status" value="1"/>
</dbReference>
<dbReference type="PROSITE" id="PS50109">
    <property type="entry name" value="HIS_KIN"/>
    <property type="match status" value="1"/>
</dbReference>
<evidence type="ECO:0000256" key="4">
    <source>
        <dbReference type="ARBA" id="ARBA00022777"/>
    </source>
</evidence>
<sequence>MAQRIVELQTLPFGLNHSPHILKVIGWYSSFVDTITSMPRVSSVDDEDRFTSTIDAQLQTPSLVTAMLSAAVSQSAASINDPSTDSRRQPATRTQRVDFMQKALDRFFTARIGLRFLMEHHVRISRVQEENWSGIIQANFNPADVVRHAAEDARHLCEDEYGIAPEVEVRMADVEDEPSATRNNRLTYVPSHMHYICTELLKNAMRATTTRHRRAPGHNLPPIVVTIAFGKDTLGVRISDEGGGIALAETNRVWRYAYTTAPVPLIELDGSADAPPQTLRRSALAGYGMGLPLSRLYSQYLGGRLDLRSLEGHGTDCFLHLPRLGAACETLPAVVRASPAERDSTPGPGGLSSYSMKAELSEYEYAVLSEKLAEIRHD</sequence>
<dbReference type="PANTHER" id="PTHR11947">
    <property type="entry name" value="PYRUVATE DEHYDROGENASE KINASE"/>
    <property type="match status" value="1"/>
</dbReference>
<dbReference type="GO" id="GO:0010906">
    <property type="term" value="P:regulation of glucose metabolic process"/>
    <property type="evidence" value="ECO:0007669"/>
    <property type="project" value="TreeGrafter"/>
</dbReference>
<dbReference type="GO" id="GO:0004740">
    <property type="term" value="F:pyruvate dehydrogenase (acetyl-transferring) kinase activity"/>
    <property type="evidence" value="ECO:0007669"/>
    <property type="project" value="UniProtKB-EC"/>
</dbReference>
<dbReference type="PRINTS" id="PR00344">
    <property type="entry name" value="BCTRLSENSOR"/>
</dbReference>
<proteinExistence type="inferred from homology"/>
<dbReference type="GO" id="GO:0005759">
    <property type="term" value="C:mitochondrial matrix"/>
    <property type="evidence" value="ECO:0007669"/>
    <property type="project" value="UniProtKB-SubCell"/>
</dbReference>
<evidence type="ECO:0000313" key="10">
    <source>
        <dbReference type="EMBL" id="KOO20919.1"/>
    </source>
</evidence>
<keyword evidence="3 8" id="KW-0547">Nucleotide-binding</keyword>
<evidence type="ECO:0000256" key="8">
    <source>
        <dbReference type="RuleBase" id="RU366032"/>
    </source>
</evidence>
<dbReference type="Gene3D" id="1.20.140.20">
    <property type="entry name" value="Alpha-ketoacid/pyruvate dehydrogenase kinase, N-terminal domain"/>
    <property type="match status" value="1"/>
</dbReference>
<comment type="catalytic activity">
    <reaction evidence="7">
        <text>L-seryl-[pyruvate dehydrogenase E1 alpha subunit] + ATP = O-phospho-L-seryl-[pyruvate dehydrogenase E1 alpha subunit] + ADP + H(+)</text>
        <dbReference type="Rhea" id="RHEA:23052"/>
        <dbReference type="Rhea" id="RHEA-COMP:13689"/>
        <dbReference type="Rhea" id="RHEA-COMP:13690"/>
        <dbReference type="ChEBI" id="CHEBI:15378"/>
        <dbReference type="ChEBI" id="CHEBI:29999"/>
        <dbReference type="ChEBI" id="CHEBI:30616"/>
        <dbReference type="ChEBI" id="CHEBI:83421"/>
        <dbReference type="ChEBI" id="CHEBI:456216"/>
        <dbReference type="EC" id="2.7.11.2"/>
    </reaction>
</comment>
<dbReference type="SUPFAM" id="SSF55874">
    <property type="entry name" value="ATPase domain of HSP90 chaperone/DNA topoisomerase II/histidine kinase"/>
    <property type="match status" value="1"/>
</dbReference>
<dbReference type="Gene3D" id="3.30.565.10">
    <property type="entry name" value="Histidine kinase-like ATPase, C-terminal domain"/>
    <property type="match status" value="1"/>
</dbReference>
<keyword evidence="11" id="KW-1185">Reference proteome</keyword>
<comment type="caution">
    <text evidence="10">The sequence shown here is derived from an EMBL/GenBank/DDBJ whole genome shotgun (WGS) entry which is preliminary data.</text>
</comment>
<comment type="similarity">
    <text evidence="1 8">Belongs to the PDK/BCKDK protein kinase family.</text>
</comment>
<dbReference type="EC" id="2.7.11.-" evidence="8"/>
<dbReference type="InterPro" id="IPR036784">
    <property type="entry name" value="AK/P_DHK_N_sf"/>
</dbReference>
<dbReference type="AlphaFoldDB" id="A0A0M0J2Y7"/>
<dbReference type="InterPro" id="IPR018955">
    <property type="entry name" value="BCDHK/PDK_N"/>
</dbReference>
<dbReference type="InterPro" id="IPR004358">
    <property type="entry name" value="Sig_transdc_His_kin-like_C"/>
</dbReference>
<keyword evidence="2 8" id="KW-0808">Transferase</keyword>
<dbReference type="InterPro" id="IPR005467">
    <property type="entry name" value="His_kinase_dom"/>
</dbReference>
<evidence type="ECO:0000259" key="9">
    <source>
        <dbReference type="PROSITE" id="PS50109"/>
    </source>
</evidence>
<dbReference type="Proteomes" id="UP000037460">
    <property type="component" value="Unassembled WGS sequence"/>
</dbReference>
<evidence type="ECO:0000256" key="2">
    <source>
        <dbReference type="ARBA" id="ARBA00022679"/>
    </source>
</evidence>
<evidence type="ECO:0000256" key="7">
    <source>
        <dbReference type="ARBA" id="ARBA00048201"/>
    </source>
</evidence>
<reference evidence="11" key="1">
    <citation type="journal article" date="2015" name="PLoS Genet.">
        <title>Genome Sequence and Transcriptome Analyses of Chrysochromulina tobin: Metabolic Tools for Enhanced Algal Fitness in the Prominent Order Prymnesiales (Haptophyceae).</title>
        <authorList>
            <person name="Hovde B.T."/>
            <person name="Deodato C.R."/>
            <person name="Hunsperger H.M."/>
            <person name="Ryken S.A."/>
            <person name="Yost W."/>
            <person name="Jha R.K."/>
            <person name="Patterson J."/>
            <person name="Monnat R.J. Jr."/>
            <person name="Barlow S.B."/>
            <person name="Starkenburg S.R."/>
            <person name="Cattolico R.A."/>
        </authorList>
    </citation>
    <scope>NUCLEOTIDE SEQUENCE</scope>
    <source>
        <strain evidence="11">CCMP291</strain>
    </source>
</reference>
<evidence type="ECO:0000256" key="3">
    <source>
        <dbReference type="ARBA" id="ARBA00022741"/>
    </source>
</evidence>
<dbReference type="OrthoDB" id="241648at2759"/>
<dbReference type="CDD" id="cd16929">
    <property type="entry name" value="HATPase_PDK-like"/>
    <property type="match status" value="1"/>
</dbReference>
<keyword evidence="5 8" id="KW-0067">ATP-binding</keyword>
<keyword evidence="6 8" id="KW-0496">Mitochondrion</keyword>
<evidence type="ECO:0000256" key="1">
    <source>
        <dbReference type="ARBA" id="ARBA00006155"/>
    </source>
</evidence>
<dbReference type="PANTHER" id="PTHR11947:SF3">
    <property type="entry name" value="[PYRUVATE DEHYDROGENASE (ACETYL-TRANSFERRING)] KINASE, MITOCHONDRIAL"/>
    <property type="match status" value="1"/>
</dbReference>